<feature type="region of interest" description="Disordered" evidence="1">
    <location>
        <begin position="1"/>
        <end position="77"/>
    </location>
</feature>
<gene>
    <name evidence="2" type="ORF">Tco_0988546</name>
</gene>
<reference evidence="2" key="2">
    <citation type="submission" date="2022-01" db="EMBL/GenBank/DDBJ databases">
        <authorList>
            <person name="Yamashiro T."/>
            <person name="Shiraishi A."/>
            <person name="Satake H."/>
            <person name="Nakayama K."/>
        </authorList>
    </citation>
    <scope>NUCLEOTIDE SEQUENCE</scope>
</reference>
<proteinExistence type="predicted"/>
<evidence type="ECO:0000313" key="3">
    <source>
        <dbReference type="Proteomes" id="UP001151760"/>
    </source>
</evidence>
<protein>
    <submittedName>
        <fullName evidence="2">Uncharacterized protein</fullName>
    </submittedName>
</protein>
<evidence type="ECO:0000256" key="1">
    <source>
        <dbReference type="SAM" id="MobiDB-lite"/>
    </source>
</evidence>
<evidence type="ECO:0000313" key="2">
    <source>
        <dbReference type="EMBL" id="GJT53492.1"/>
    </source>
</evidence>
<accession>A0ABQ5ERF6</accession>
<reference evidence="2" key="1">
    <citation type="journal article" date="2022" name="Int. J. Mol. Sci.">
        <title>Draft Genome of Tanacetum Coccineum: Genomic Comparison of Closely Related Tanacetum-Family Plants.</title>
        <authorList>
            <person name="Yamashiro T."/>
            <person name="Shiraishi A."/>
            <person name="Nakayama K."/>
            <person name="Satake H."/>
        </authorList>
    </citation>
    <scope>NUCLEOTIDE SEQUENCE</scope>
</reference>
<organism evidence="2 3">
    <name type="scientific">Tanacetum coccineum</name>
    <dbReference type="NCBI Taxonomy" id="301880"/>
    <lineage>
        <taxon>Eukaryota</taxon>
        <taxon>Viridiplantae</taxon>
        <taxon>Streptophyta</taxon>
        <taxon>Embryophyta</taxon>
        <taxon>Tracheophyta</taxon>
        <taxon>Spermatophyta</taxon>
        <taxon>Magnoliopsida</taxon>
        <taxon>eudicotyledons</taxon>
        <taxon>Gunneridae</taxon>
        <taxon>Pentapetalae</taxon>
        <taxon>asterids</taxon>
        <taxon>campanulids</taxon>
        <taxon>Asterales</taxon>
        <taxon>Asteraceae</taxon>
        <taxon>Asteroideae</taxon>
        <taxon>Anthemideae</taxon>
        <taxon>Anthemidinae</taxon>
        <taxon>Tanacetum</taxon>
    </lineage>
</organism>
<feature type="compositionally biased region" description="Pro residues" evidence="1">
    <location>
        <begin position="20"/>
        <end position="41"/>
    </location>
</feature>
<dbReference type="EMBL" id="BQNB010016591">
    <property type="protein sequence ID" value="GJT53492.1"/>
    <property type="molecule type" value="Genomic_DNA"/>
</dbReference>
<sequence length="180" mass="19719">MSPTTLKVIATTGHLRPSQQPTPSPPQPSPPHLRRPPPLPSPHQHHHITPSPPPSSSAATAAPPSQPPRQHTKPPIVNIRRSGLRQASFLLLLRQSSFFTSSFVPKVDDVSLVDGVFDGAFGGDEEEDFVMRECVVLPSSSLDMSTKSCLGGMMVSLIFLEGLEEEAWVESMEVEEKWRK</sequence>
<comment type="caution">
    <text evidence="2">The sequence shown here is derived from an EMBL/GenBank/DDBJ whole genome shotgun (WGS) entry which is preliminary data.</text>
</comment>
<keyword evidence="3" id="KW-1185">Reference proteome</keyword>
<dbReference type="Proteomes" id="UP001151760">
    <property type="component" value="Unassembled WGS sequence"/>
</dbReference>
<name>A0ABQ5ERF6_9ASTR</name>